<name>A0A6A5ZGU7_9PLEO</name>
<reference evidence="2" key="1">
    <citation type="journal article" date="2020" name="Stud. Mycol.">
        <title>101 Dothideomycetes genomes: a test case for predicting lifestyles and emergence of pathogens.</title>
        <authorList>
            <person name="Haridas S."/>
            <person name="Albert R."/>
            <person name="Binder M."/>
            <person name="Bloem J."/>
            <person name="Labutti K."/>
            <person name="Salamov A."/>
            <person name="Andreopoulos B."/>
            <person name="Baker S."/>
            <person name="Barry K."/>
            <person name="Bills G."/>
            <person name="Bluhm B."/>
            <person name="Cannon C."/>
            <person name="Castanera R."/>
            <person name="Culley D."/>
            <person name="Daum C."/>
            <person name="Ezra D."/>
            <person name="Gonzalez J."/>
            <person name="Henrissat B."/>
            <person name="Kuo A."/>
            <person name="Liang C."/>
            <person name="Lipzen A."/>
            <person name="Lutzoni F."/>
            <person name="Magnuson J."/>
            <person name="Mondo S."/>
            <person name="Nolan M."/>
            <person name="Ohm R."/>
            <person name="Pangilinan J."/>
            <person name="Park H.-J."/>
            <person name="Ramirez L."/>
            <person name="Alfaro M."/>
            <person name="Sun H."/>
            <person name="Tritt A."/>
            <person name="Yoshinaga Y."/>
            <person name="Zwiers L.-H."/>
            <person name="Turgeon B."/>
            <person name="Goodwin S."/>
            <person name="Spatafora J."/>
            <person name="Crous P."/>
            <person name="Grigoriev I."/>
        </authorList>
    </citation>
    <scope>NUCLEOTIDE SEQUENCE</scope>
    <source>
        <strain evidence="2">CBS 627.86</strain>
    </source>
</reference>
<dbReference type="OrthoDB" id="3750626at2759"/>
<evidence type="ECO:0000313" key="3">
    <source>
        <dbReference type="Proteomes" id="UP000799770"/>
    </source>
</evidence>
<dbReference type="InterPro" id="IPR001810">
    <property type="entry name" value="F-box_dom"/>
</dbReference>
<evidence type="ECO:0000313" key="2">
    <source>
        <dbReference type="EMBL" id="KAF2118740.1"/>
    </source>
</evidence>
<gene>
    <name evidence="2" type="ORF">BDV96DRAFT_642916</name>
</gene>
<sequence>MADPREPAIYRLPNELLLKIASLLRAPQSRAARLDLTSLSLVAKRLRQIAEDSLYRDLSHERLHIAPILRTLLSRPELALKVVSLGVLVLRKHASFGRASTTSFDYEALGDACLAKLEEMGYGSKHPWYKAVEARIGSALAGVLLTMLPRLRNLSMHILDVCFGSMPYTSDPAISLFGTENLPSPAVALFNSLTHLSIPAAHISMLTSDLQDLRSLVITDMIFDHMGRLQGPGTLPIGPRLTTLMLTIHLMAVAFTPAVVNGHFRLEYLIEALGCYSLETFHLTIFADGMVEWNVNSVYGLNSSIFSQICLVSMNRS</sequence>
<accession>A0A6A5ZGU7</accession>
<protein>
    <recommendedName>
        <fullName evidence="1">F-box domain-containing protein</fullName>
    </recommendedName>
</protein>
<dbReference type="PROSITE" id="PS50181">
    <property type="entry name" value="FBOX"/>
    <property type="match status" value="1"/>
</dbReference>
<proteinExistence type="predicted"/>
<dbReference type="EMBL" id="ML977316">
    <property type="protein sequence ID" value="KAF2118740.1"/>
    <property type="molecule type" value="Genomic_DNA"/>
</dbReference>
<keyword evidence="3" id="KW-1185">Reference proteome</keyword>
<organism evidence="2 3">
    <name type="scientific">Lophiotrema nucula</name>
    <dbReference type="NCBI Taxonomy" id="690887"/>
    <lineage>
        <taxon>Eukaryota</taxon>
        <taxon>Fungi</taxon>
        <taxon>Dikarya</taxon>
        <taxon>Ascomycota</taxon>
        <taxon>Pezizomycotina</taxon>
        <taxon>Dothideomycetes</taxon>
        <taxon>Pleosporomycetidae</taxon>
        <taxon>Pleosporales</taxon>
        <taxon>Lophiotremataceae</taxon>
        <taxon>Lophiotrema</taxon>
    </lineage>
</organism>
<feature type="domain" description="F-box" evidence="1">
    <location>
        <begin position="6"/>
        <end position="58"/>
    </location>
</feature>
<dbReference type="Pfam" id="PF12937">
    <property type="entry name" value="F-box-like"/>
    <property type="match status" value="1"/>
</dbReference>
<evidence type="ECO:0000259" key="1">
    <source>
        <dbReference type="PROSITE" id="PS50181"/>
    </source>
</evidence>
<dbReference type="Proteomes" id="UP000799770">
    <property type="component" value="Unassembled WGS sequence"/>
</dbReference>
<dbReference type="AlphaFoldDB" id="A0A6A5ZGU7"/>